<organism evidence="1 2">
    <name type="scientific">Datura stramonium</name>
    <name type="common">Jimsonweed</name>
    <name type="synonym">Common thornapple</name>
    <dbReference type="NCBI Taxonomy" id="4076"/>
    <lineage>
        <taxon>Eukaryota</taxon>
        <taxon>Viridiplantae</taxon>
        <taxon>Streptophyta</taxon>
        <taxon>Embryophyta</taxon>
        <taxon>Tracheophyta</taxon>
        <taxon>Spermatophyta</taxon>
        <taxon>Magnoliopsida</taxon>
        <taxon>eudicotyledons</taxon>
        <taxon>Gunneridae</taxon>
        <taxon>Pentapetalae</taxon>
        <taxon>asterids</taxon>
        <taxon>lamiids</taxon>
        <taxon>Solanales</taxon>
        <taxon>Solanaceae</taxon>
        <taxon>Solanoideae</taxon>
        <taxon>Datureae</taxon>
        <taxon>Datura</taxon>
    </lineage>
</organism>
<evidence type="ECO:0000313" key="2">
    <source>
        <dbReference type="Proteomes" id="UP000823775"/>
    </source>
</evidence>
<reference evidence="1 2" key="1">
    <citation type="journal article" date="2021" name="BMC Genomics">
        <title>Datura genome reveals duplications of psychoactive alkaloid biosynthetic genes and high mutation rate following tissue culture.</title>
        <authorList>
            <person name="Rajewski A."/>
            <person name="Carter-House D."/>
            <person name="Stajich J."/>
            <person name="Litt A."/>
        </authorList>
    </citation>
    <scope>NUCLEOTIDE SEQUENCE [LARGE SCALE GENOMIC DNA]</scope>
    <source>
        <strain evidence="1">AR-01</strain>
    </source>
</reference>
<keyword evidence="2" id="KW-1185">Reference proteome</keyword>
<name>A0ABS8V202_DATST</name>
<gene>
    <name evidence="1" type="ORF">HAX54_026567</name>
</gene>
<dbReference type="Proteomes" id="UP000823775">
    <property type="component" value="Unassembled WGS sequence"/>
</dbReference>
<dbReference type="EMBL" id="JACEIK010003222">
    <property type="protein sequence ID" value="MCD9640859.1"/>
    <property type="molecule type" value="Genomic_DNA"/>
</dbReference>
<accession>A0ABS8V202</accession>
<protein>
    <submittedName>
        <fullName evidence="1">Uncharacterized protein</fullName>
    </submittedName>
</protein>
<sequence>MANLISRSRNFNHFLLNTKVHLLSLLNQPSLTTSAGGGFIKRTATFPGESAAIFRPERFQSNKAGEQLYYEEDGHQ</sequence>
<proteinExistence type="predicted"/>
<evidence type="ECO:0000313" key="1">
    <source>
        <dbReference type="EMBL" id="MCD9640859.1"/>
    </source>
</evidence>
<comment type="caution">
    <text evidence="1">The sequence shown here is derived from an EMBL/GenBank/DDBJ whole genome shotgun (WGS) entry which is preliminary data.</text>
</comment>